<proteinExistence type="predicted"/>
<keyword evidence="4" id="KW-1185">Reference proteome</keyword>
<feature type="domain" description="G" evidence="1">
    <location>
        <begin position="449"/>
        <end position="544"/>
    </location>
</feature>
<dbReference type="InterPro" id="IPR006073">
    <property type="entry name" value="GTP-bd"/>
</dbReference>
<dbReference type="Pfam" id="PF09994">
    <property type="entry name" value="T6SS_Tle1-like_cat"/>
    <property type="match status" value="1"/>
</dbReference>
<dbReference type="InterPro" id="IPR027417">
    <property type="entry name" value="P-loop_NTPase"/>
</dbReference>
<name>A0A6A6CM11_ZASCE</name>
<gene>
    <name evidence="3" type="ORF">M409DRAFT_21672</name>
</gene>
<dbReference type="OrthoDB" id="59699at2759"/>
<feature type="domain" description="T6SS Phospholipase effector Tle1-like catalytic" evidence="2">
    <location>
        <begin position="11"/>
        <end position="274"/>
    </location>
</feature>
<evidence type="ECO:0000313" key="4">
    <source>
        <dbReference type="Proteomes" id="UP000799537"/>
    </source>
</evidence>
<dbReference type="InterPro" id="IPR018712">
    <property type="entry name" value="Tle1-like_cat"/>
</dbReference>
<dbReference type="GeneID" id="54559242"/>
<dbReference type="CDD" id="cd00882">
    <property type="entry name" value="Ras_like_GTPase"/>
    <property type="match status" value="1"/>
</dbReference>
<dbReference type="Pfam" id="PF01926">
    <property type="entry name" value="MMR_HSR1"/>
    <property type="match status" value="1"/>
</dbReference>
<evidence type="ECO:0000259" key="1">
    <source>
        <dbReference type="Pfam" id="PF01926"/>
    </source>
</evidence>
<evidence type="ECO:0008006" key="5">
    <source>
        <dbReference type="Google" id="ProtNLM"/>
    </source>
</evidence>
<dbReference type="GO" id="GO:0005525">
    <property type="term" value="F:GTP binding"/>
    <property type="evidence" value="ECO:0007669"/>
    <property type="project" value="InterPro"/>
</dbReference>
<dbReference type="PANTHER" id="PTHR33840">
    <property type="match status" value="1"/>
</dbReference>
<dbReference type="RefSeq" id="XP_033669123.1">
    <property type="nucleotide sequence ID" value="XM_033805970.1"/>
</dbReference>
<dbReference type="SUPFAM" id="SSF52540">
    <property type="entry name" value="P-loop containing nucleoside triphosphate hydrolases"/>
    <property type="match status" value="1"/>
</dbReference>
<dbReference type="AlphaFoldDB" id="A0A6A6CM11"/>
<dbReference type="Gene3D" id="3.40.50.300">
    <property type="entry name" value="P-loop containing nucleotide triphosphate hydrolases"/>
    <property type="match status" value="1"/>
</dbReference>
<evidence type="ECO:0000313" key="3">
    <source>
        <dbReference type="EMBL" id="KAF2168234.1"/>
    </source>
</evidence>
<dbReference type="PANTHER" id="PTHR33840:SF1">
    <property type="entry name" value="TLE1 PHOSPHOLIPASE DOMAIN-CONTAINING PROTEIN"/>
    <property type="match status" value="1"/>
</dbReference>
<sequence length="699" mass="79096">MSTTPHRRGRRRLVLCVDGTWCRQDGSGMANGNQTNIFRISASVRNAPCVDKTTGISYAQESRYIGGLGADRDLDLPTKYIAGVFGKGVSRKIRDVYEQCCELDEHDEVWLYGFSRGAFVVRAVAGLLHYIRVLKATGAGFEKDYQEALRIYALMRHESRARGEVYTFINEKTRASPTVKFVGVFDTVKALNDDGLHDIGFNPSIQHMRHALALHEDRADFEPEHLFPDFDSPANTGADRSCIQAWFFGAHGDLGGSKHSDGLSLYPLQWMFSESEKYGLHLGFHELPHVAIDNPLRIAWPVALGKVDDKSTHTFSTRNGTQIRVHDLRDVHTDRMYDGRYNIKLNTASSVIWKRARRVVFSAEGRLRGYQHRPAKGTIIHPSLYFIFDQYTDIRPLTMHGKRLQADVEALDADMLGTLEMEGLKRAVVDFGFWADSSERYGIDRYPLRILVCGDTGVGKSTLINQVFGAMLTSESERMPGLHNVHEERKWRGTAKMDNIIIHDSMGFESASEAEMASVEAFLADRSTKTKPEDRLHFIWFCVQASSARVTKASTRRLFRAIARFAPGVPVIVVATFKDVFLRDQYGAKQDEMLKEGRAFDQRLHDECVAYSEAALNERVLVMETEIRDIVSEDEEVQLELCVAVEHGDSESHRNLTRQTIRCINSDAVRRACIAAQVVDEESKENMPRKRWWSSLSST</sequence>
<evidence type="ECO:0000259" key="2">
    <source>
        <dbReference type="Pfam" id="PF09994"/>
    </source>
</evidence>
<protein>
    <recommendedName>
        <fullName evidence="5">DUF2235 domain-containing protein</fullName>
    </recommendedName>
</protein>
<dbReference type="EMBL" id="ML993591">
    <property type="protein sequence ID" value="KAF2168234.1"/>
    <property type="molecule type" value="Genomic_DNA"/>
</dbReference>
<dbReference type="Proteomes" id="UP000799537">
    <property type="component" value="Unassembled WGS sequence"/>
</dbReference>
<reference evidence="3" key="1">
    <citation type="journal article" date="2020" name="Stud. Mycol.">
        <title>101 Dothideomycetes genomes: a test case for predicting lifestyles and emergence of pathogens.</title>
        <authorList>
            <person name="Haridas S."/>
            <person name="Albert R."/>
            <person name="Binder M."/>
            <person name="Bloem J."/>
            <person name="Labutti K."/>
            <person name="Salamov A."/>
            <person name="Andreopoulos B."/>
            <person name="Baker S."/>
            <person name="Barry K."/>
            <person name="Bills G."/>
            <person name="Bluhm B."/>
            <person name="Cannon C."/>
            <person name="Castanera R."/>
            <person name="Culley D."/>
            <person name="Daum C."/>
            <person name="Ezra D."/>
            <person name="Gonzalez J."/>
            <person name="Henrissat B."/>
            <person name="Kuo A."/>
            <person name="Liang C."/>
            <person name="Lipzen A."/>
            <person name="Lutzoni F."/>
            <person name="Magnuson J."/>
            <person name="Mondo S."/>
            <person name="Nolan M."/>
            <person name="Ohm R."/>
            <person name="Pangilinan J."/>
            <person name="Park H.-J."/>
            <person name="Ramirez L."/>
            <person name="Alfaro M."/>
            <person name="Sun H."/>
            <person name="Tritt A."/>
            <person name="Yoshinaga Y."/>
            <person name="Zwiers L.-H."/>
            <person name="Turgeon B."/>
            <person name="Goodwin S."/>
            <person name="Spatafora J."/>
            <person name="Crous P."/>
            <person name="Grigoriev I."/>
        </authorList>
    </citation>
    <scope>NUCLEOTIDE SEQUENCE</scope>
    <source>
        <strain evidence="3">ATCC 36951</strain>
    </source>
</reference>
<organism evidence="3 4">
    <name type="scientific">Zasmidium cellare ATCC 36951</name>
    <dbReference type="NCBI Taxonomy" id="1080233"/>
    <lineage>
        <taxon>Eukaryota</taxon>
        <taxon>Fungi</taxon>
        <taxon>Dikarya</taxon>
        <taxon>Ascomycota</taxon>
        <taxon>Pezizomycotina</taxon>
        <taxon>Dothideomycetes</taxon>
        <taxon>Dothideomycetidae</taxon>
        <taxon>Mycosphaerellales</taxon>
        <taxon>Mycosphaerellaceae</taxon>
        <taxon>Zasmidium</taxon>
    </lineage>
</organism>
<accession>A0A6A6CM11</accession>